<dbReference type="CDD" id="cd07389">
    <property type="entry name" value="MPP_PhoD"/>
    <property type="match status" value="1"/>
</dbReference>
<evidence type="ECO:0000259" key="2">
    <source>
        <dbReference type="Pfam" id="PF16655"/>
    </source>
</evidence>
<feature type="domain" description="Phospholipase D N-terminal" evidence="2">
    <location>
        <begin position="29"/>
        <end position="117"/>
    </location>
</feature>
<proteinExistence type="predicted"/>
<feature type="domain" description="PhoD-like phosphatase metallophosphatase" evidence="1">
    <location>
        <begin position="171"/>
        <end position="430"/>
    </location>
</feature>
<dbReference type="Pfam" id="PF09423">
    <property type="entry name" value="PhoD"/>
    <property type="match status" value="1"/>
</dbReference>
<dbReference type="SUPFAM" id="SSF56300">
    <property type="entry name" value="Metallo-dependent phosphatases"/>
    <property type="match status" value="1"/>
</dbReference>
<dbReference type="InterPro" id="IPR032093">
    <property type="entry name" value="PhoD_N"/>
</dbReference>
<dbReference type="PROSITE" id="PS51257">
    <property type="entry name" value="PROKAR_LIPOPROTEIN"/>
    <property type="match status" value="1"/>
</dbReference>
<dbReference type="Gene3D" id="2.60.40.380">
    <property type="entry name" value="Purple acid phosphatase-like, N-terminal"/>
    <property type="match status" value="1"/>
</dbReference>
<dbReference type="InterPro" id="IPR029052">
    <property type="entry name" value="Metallo-depent_PP-like"/>
</dbReference>
<dbReference type="EMBL" id="FNGV01000001">
    <property type="protein sequence ID" value="SDL20938.1"/>
    <property type="molecule type" value="Genomic_DNA"/>
</dbReference>
<dbReference type="InterPro" id="IPR052900">
    <property type="entry name" value="Phospholipid_Metab_Enz"/>
</dbReference>
<dbReference type="RefSeq" id="WP_218129515.1">
    <property type="nucleotide sequence ID" value="NZ_FNGV01000001.1"/>
</dbReference>
<dbReference type="InterPro" id="IPR018946">
    <property type="entry name" value="PhoD-like_MPP"/>
</dbReference>
<dbReference type="STRING" id="192904.SAMN04488514_10119"/>
<reference evidence="3 4" key="1">
    <citation type="submission" date="2016-10" db="EMBL/GenBank/DDBJ databases">
        <authorList>
            <person name="de Groot N.N."/>
        </authorList>
    </citation>
    <scope>NUCLEOTIDE SEQUENCE [LARGE SCALE GENOMIC DNA]</scope>
    <source>
        <strain evidence="3 4">DSM 19886</strain>
    </source>
</reference>
<evidence type="ECO:0000313" key="4">
    <source>
        <dbReference type="Proteomes" id="UP000199440"/>
    </source>
</evidence>
<evidence type="ECO:0000313" key="3">
    <source>
        <dbReference type="EMBL" id="SDL20938.1"/>
    </source>
</evidence>
<keyword evidence="4" id="KW-1185">Reference proteome</keyword>
<dbReference type="PANTHER" id="PTHR43606">
    <property type="entry name" value="PHOSPHATASE, PUTATIVE (AFU_ORTHOLOGUE AFUA_6G08710)-RELATED"/>
    <property type="match status" value="1"/>
</dbReference>
<dbReference type="AlphaFoldDB" id="A0A1G9I6T3"/>
<sequence>MLKPILRTLLITTVLVSCQPKVNDIYLGQGIMAGEATSTAVILQSRLTVSDTLINGDLTGKEGIARFEIATEATFDNPMYSDFEEARAANDFIIKKKIEGLEPGTKYYYRLQFGTDKNALFESETASFKTLPGPNSSTEVSMVVVTGMNYYHFYFGKYEEANAYSGDDKSQGYPALKAIKDLNPDYFIGTGDNVYFDHPYKKNFDRAVKAGKNPNPGRYQGMEVVDEAGMRRKYHEQFAQPRFRELFSSVGTYWEKDDHDYRFNDADPYQKFPISHELGIKNFKEQLPVVDPDDINAKTYRTHRMNQDLQIWMLEGRDYRSPNNMKDGPDKTLLGTEQLDWLKQTLLESDASFKLLISPTPMVGPDDAYKTDNHVNHEGFRHEGEALFQWLVDNDFLEKNLYIVCGDRHWQYHAMHPSGIEEFSTGALVDNNSRAGRLAGDPDSTDPDGLIKQFYIQGDAEAASGGFLSVTVNREKSTPIASFQYYDEKGNLLYETKKEQQLNNK</sequence>
<protein>
    <submittedName>
        <fullName evidence="3">Alkaline phosphatase D</fullName>
    </submittedName>
</protein>
<dbReference type="InterPro" id="IPR038607">
    <property type="entry name" value="PhoD-like_sf"/>
</dbReference>
<accession>A0A1G9I6T3</accession>
<evidence type="ECO:0000259" key="1">
    <source>
        <dbReference type="Pfam" id="PF09423"/>
    </source>
</evidence>
<dbReference type="PANTHER" id="PTHR43606:SF1">
    <property type="entry name" value="PHOD-LIKE PHOSPHATASE METALLOPHOSPHATASE DOMAIN-CONTAINING PROTEIN"/>
    <property type="match status" value="1"/>
</dbReference>
<dbReference type="Gene3D" id="3.60.21.70">
    <property type="entry name" value="PhoD-like phosphatase"/>
    <property type="match status" value="1"/>
</dbReference>
<gene>
    <name evidence="3" type="ORF">SAMN04488514_10119</name>
</gene>
<name>A0A1G9I6T3_9FLAO</name>
<organism evidence="3 4">
    <name type="scientific">Kriegella aquimaris</name>
    <dbReference type="NCBI Taxonomy" id="192904"/>
    <lineage>
        <taxon>Bacteria</taxon>
        <taxon>Pseudomonadati</taxon>
        <taxon>Bacteroidota</taxon>
        <taxon>Flavobacteriia</taxon>
        <taxon>Flavobacteriales</taxon>
        <taxon>Flavobacteriaceae</taxon>
        <taxon>Kriegella</taxon>
    </lineage>
</organism>
<dbReference type="Pfam" id="PF16655">
    <property type="entry name" value="PhoD_N"/>
    <property type="match status" value="1"/>
</dbReference>
<dbReference type="Proteomes" id="UP000199440">
    <property type="component" value="Unassembled WGS sequence"/>
</dbReference>